<protein>
    <submittedName>
        <fullName evidence="3">Putative tricarboxylic transport membrane protein</fullName>
    </submittedName>
</protein>
<feature type="transmembrane region" description="Helical" evidence="1">
    <location>
        <begin position="349"/>
        <end position="369"/>
    </location>
</feature>
<dbReference type="InterPro" id="IPR002823">
    <property type="entry name" value="DUF112_TM"/>
</dbReference>
<feature type="transmembrane region" description="Helical" evidence="1">
    <location>
        <begin position="307"/>
        <end position="329"/>
    </location>
</feature>
<keyword evidence="4" id="KW-1185">Reference proteome</keyword>
<dbReference type="Pfam" id="PF01970">
    <property type="entry name" value="TctA"/>
    <property type="match status" value="1"/>
</dbReference>
<gene>
    <name evidence="3" type="ORF">SAMN05444398_102257</name>
</gene>
<feature type="transmembrane region" description="Helical" evidence="1">
    <location>
        <begin position="166"/>
        <end position="185"/>
    </location>
</feature>
<evidence type="ECO:0000313" key="3">
    <source>
        <dbReference type="EMBL" id="SHL39969.1"/>
    </source>
</evidence>
<dbReference type="OrthoDB" id="9791872at2"/>
<dbReference type="Proteomes" id="UP000183974">
    <property type="component" value="Unassembled WGS sequence"/>
</dbReference>
<feature type="transmembrane region" description="Helical" evidence="1">
    <location>
        <begin position="381"/>
        <end position="399"/>
    </location>
</feature>
<name>A0A1M7ABP3_9RHOB</name>
<organism evidence="3 4">
    <name type="scientific">Roseovarius pacificus</name>
    <dbReference type="NCBI Taxonomy" id="337701"/>
    <lineage>
        <taxon>Bacteria</taxon>
        <taxon>Pseudomonadati</taxon>
        <taxon>Pseudomonadota</taxon>
        <taxon>Alphaproteobacteria</taxon>
        <taxon>Rhodobacterales</taxon>
        <taxon>Roseobacteraceae</taxon>
        <taxon>Roseovarius</taxon>
    </lineage>
</organism>
<sequence length="496" mass="52321">MFSFFDAFQSAPVLYSLIGAAAGIIWGAMPGLSMTMGMALLATFSYGMDIGSACAFLMGVYTGATFGGAISAVLVNIPGTPDSVPIQMAGYPLTRKGRGGEAIATAIFASFIGNWVGILALALLAPLLIAFSLNFGAWEQFLLALWGILLAGSIGSEGQSPIKGWISGWIGLAIAMVGMEPILAYPRLVFDVPELRGGVEFIPVLIGLFGIAEVMRMARSDEPAREGRAPGRIWPRFDLLRRYYRSAIRSSVIGTIIGVVPGGGAPMANFLSYEMGQRASGKDFSKGSMEGVICTGTSDNAAIGGSLLPALALGIPSSAAIAVFMAALAYHGVVVGPSVEQSQPGFLGFLYGTLIVANIAMYILGFALLKPIMKLLKMPVHYLMPMVAMLCMIGAYSVQLSVFDMWIAVIFGIIGFYLNRAGFPLAPMVFAMILGKIADENLRKSVIIFRDDAIGTLLSRPVGLVIIVLILLTIAYGLHGSLTRKSSADGATVSPR</sequence>
<feature type="transmembrane region" description="Helical" evidence="1">
    <location>
        <begin position="454"/>
        <end position="478"/>
    </location>
</feature>
<dbReference type="RefSeq" id="WP_073033953.1">
    <property type="nucleotide sequence ID" value="NZ_BMLR01000002.1"/>
</dbReference>
<dbReference type="STRING" id="337701.SAMN05444398_102257"/>
<proteinExistence type="predicted"/>
<evidence type="ECO:0000313" key="4">
    <source>
        <dbReference type="Proteomes" id="UP000183974"/>
    </source>
</evidence>
<feature type="transmembrane region" description="Helical" evidence="1">
    <location>
        <begin position="12"/>
        <end position="30"/>
    </location>
</feature>
<evidence type="ECO:0000256" key="1">
    <source>
        <dbReference type="SAM" id="Phobius"/>
    </source>
</evidence>
<dbReference type="AlphaFoldDB" id="A0A1M7ABP3"/>
<dbReference type="PANTHER" id="PTHR35342:SF5">
    <property type="entry name" value="TRICARBOXYLIC TRANSPORT PROTEIN"/>
    <property type="match status" value="1"/>
</dbReference>
<feature type="domain" description="DUF112" evidence="2">
    <location>
        <begin position="14"/>
        <end position="429"/>
    </location>
</feature>
<reference evidence="3 4" key="1">
    <citation type="submission" date="2016-11" db="EMBL/GenBank/DDBJ databases">
        <authorList>
            <person name="Jaros S."/>
            <person name="Januszkiewicz K."/>
            <person name="Wedrychowicz H."/>
        </authorList>
    </citation>
    <scope>NUCLEOTIDE SEQUENCE [LARGE SCALE GENOMIC DNA]</scope>
    <source>
        <strain evidence="3 4">DSM 29589</strain>
    </source>
</reference>
<keyword evidence="1" id="KW-1133">Transmembrane helix</keyword>
<keyword evidence="1" id="KW-0472">Membrane</keyword>
<dbReference type="PANTHER" id="PTHR35342">
    <property type="entry name" value="TRICARBOXYLIC TRANSPORT PROTEIN"/>
    <property type="match status" value="1"/>
</dbReference>
<keyword evidence="1" id="KW-0812">Transmembrane</keyword>
<feature type="transmembrane region" description="Helical" evidence="1">
    <location>
        <begin position="50"/>
        <end position="75"/>
    </location>
</feature>
<feature type="transmembrane region" description="Helical" evidence="1">
    <location>
        <begin position="135"/>
        <end position="154"/>
    </location>
</feature>
<feature type="transmembrane region" description="Helical" evidence="1">
    <location>
        <begin position="102"/>
        <end position="129"/>
    </location>
</feature>
<evidence type="ECO:0000259" key="2">
    <source>
        <dbReference type="Pfam" id="PF01970"/>
    </source>
</evidence>
<accession>A0A1M7ABP3</accession>
<feature type="transmembrane region" description="Helical" evidence="1">
    <location>
        <begin position="405"/>
        <end position="434"/>
    </location>
</feature>
<dbReference type="EMBL" id="FRBR01000002">
    <property type="protein sequence ID" value="SHL39969.1"/>
    <property type="molecule type" value="Genomic_DNA"/>
</dbReference>